<evidence type="ECO:0000259" key="13">
    <source>
        <dbReference type="Pfam" id="PF17837"/>
    </source>
</evidence>
<evidence type="ECO:0000256" key="3">
    <source>
        <dbReference type="ARBA" id="ARBA00008342"/>
    </source>
</evidence>
<keyword evidence="7" id="KW-0259">Enterobactin biosynthesis</keyword>
<comment type="function">
    <text evidence="1">Involved in the biosynthesis of the siderophore enterobactin (enterochelin), which is a macrocyclic trimeric lactone of N-(2,3-dihydroxybenzoyl)-serine. The serine trilactone serves as a scaffolding for the three catechol functionalities that provide hexadentate coordination for the tightly ligated iron(2+) atoms. Plays an essential role in the assembly of the enterobactin by catalyzing the transfer of the 4'-phosphopantetheine (Ppant) moiety from coenzyme A to the apo-domains of both EntB (ArCP domain) and EntF (PCP domain) to yield their holo-forms which make them competent for the activation of 2,3-dihydroxybenzoate (DHB) and L-serine, respectively.</text>
</comment>
<dbReference type="PRINTS" id="PR01399">
    <property type="entry name" value="ENTSNTHTASED"/>
</dbReference>
<evidence type="ECO:0000313" key="14">
    <source>
        <dbReference type="EMBL" id="WMY73421.1"/>
    </source>
</evidence>
<comment type="subunit">
    <text evidence="4">EntB, EntD, EntE, and EntF form a multienzyme complex called enterobactin synthase.</text>
</comment>
<gene>
    <name evidence="14" type="primary">entD</name>
    <name evidence="14" type="ORF">RHD99_18480</name>
</gene>
<organism evidence="14 15">
    <name type="scientific">Buttiauxella selenatireducens</name>
    <dbReference type="NCBI Taxonomy" id="3073902"/>
    <lineage>
        <taxon>Bacteria</taxon>
        <taxon>Pseudomonadati</taxon>
        <taxon>Pseudomonadota</taxon>
        <taxon>Gammaproteobacteria</taxon>
        <taxon>Enterobacterales</taxon>
        <taxon>Enterobacteriaceae</taxon>
        <taxon>Buttiauxella</taxon>
    </lineage>
</organism>
<dbReference type="Pfam" id="PF01648">
    <property type="entry name" value="ACPS"/>
    <property type="match status" value="1"/>
</dbReference>
<dbReference type="PANTHER" id="PTHR38096">
    <property type="entry name" value="ENTEROBACTIN SYNTHASE COMPONENT D"/>
    <property type="match status" value="1"/>
</dbReference>
<dbReference type="NCBIfam" id="NF007604">
    <property type="entry name" value="PRK10251.1"/>
    <property type="match status" value="1"/>
</dbReference>
<dbReference type="InterPro" id="IPR008278">
    <property type="entry name" value="4-PPantetheinyl_Trfase_dom"/>
</dbReference>
<accession>A0ABY9S8E3</accession>
<evidence type="ECO:0000256" key="1">
    <source>
        <dbReference type="ARBA" id="ARBA00003937"/>
    </source>
</evidence>
<comment type="catalytic activity">
    <reaction evidence="11">
        <text>apo-[peptidyl-carrier protein] + CoA = holo-[peptidyl-carrier protein] + adenosine 3',5'-bisphosphate + H(+)</text>
        <dbReference type="Rhea" id="RHEA:46228"/>
        <dbReference type="Rhea" id="RHEA-COMP:11479"/>
        <dbReference type="Rhea" id="RHEA-COMP:11480"/>
        <dbReference type="ChEBI" id="CHEBI:15378"/>
        <dbReference type="ChEBI" id="CHEBI:29999"/>
        <dbReference type="ChEBI" id="CHEBI:57287"/>
        <dbReference type="ChEBI" id="CHEBI:58343"/>
        <dbReference type="ChEBI" id="CHEBI:64479"/>
    </reaction>
</comment>
<feature type="domain" description="4'-phosphopantetheinyl transferase N-terminal" evidence="13">
    <location>
        <begin position="40"/>
        <end position="102"/>
    </location>
</feature>
<evidence type="ECO:0000256" key="4">
    <source>
        <dbReference type="ARBA" id="ARBA00011503"/>
    </source>
</evidence>
<dbReference type="EMBL" id="CP133838">
    <property type="protein sequence ID" value="WMY73421.1"/>
    <property type="molecule type" value="Genomic_DNA"/>
</dbReference>
<dbReference type="Pfam" id="PF17837">
    <property type="entry name" value="4PPT_N"/>
    <property type="match status" value="1"/>
</dbReference>
<evidence type="ECO:0000313" key="15">
    <source>
        <dbReference type="Proteomes" id="UP001246690"/>
    </source>
</evidence>
<evidence type="ECO:0000256" key="9">
    <source>
        <dbReference type="ARBA" id="ARBA00031996"/>
    </source>
</evidence>
<reference evidence="14 15" key="1">
    <citation type="submission" date="2023-09" db="EMBL/GenBank/DDBJ databases">
        <title>Buttiauxella selenatireducens sp. nov., isolated from the rhizosphere of Cardamine hupingshanesis.</title>
        <authorList>
            <person name="Zhang S."/>
            <person name="Xu Z."/>
            <person name="Wang H."/>
            <person name="Guo Y."/>
        </authorList>
    </citation>
    <scope>NUCLEOTIDE SEQUENCE [LARGE SCALE GENOMIC DNA]</scope>
    <source>
        <strain evidence="14 15">R73</strain>
    </source>
</reference>
<comment type="catalytic activity">
    <reaction evidence="10">
        <text>apo-[aryl-carrier protein] + CoA = holo-[aryl-carrier protein] + adenosine 3',5'-bisphosphate + H(+)</text>
        <dbReference type="Rhea" id="RHEA:48404"/>
        <dbReference type="Rhea" id="RHEA-COMP:15903"/>
        <dbReference type="Rhea" id="RHEA-COMP:17557"/>
        <dbReference type="ChEBI" id="CHEBI:15378"/>
        <dbReference type="ChEBI" id="CHEBI:29999"/>
        <dbReference type="ChEBI" id="CHEBI:57287"/>
        <dbReference type="ChEBI" id="CHEBI:58343"/>
        <dbReference type="ChEBI" id="CHEBI:64479"/>
    </reaction>
</comment>
<evidence type="ECO:0000256" key="10">
    <source>
        <dbReference type="ARBA" id="ARBA00049176"/>
    </source>
</evidence>
<evidence type="ECO:0000256" key="7">
    <source>
        <dbReference type="ARBA" id="ARBA00023191"/>
    </source>
</evidence>
<comment type="pathway">
    <text evidence="2">Siderophore biosynthesis; enterobactin biosynthesis.</text>
</comment>
<name>A0ABY9S8E3_9ENTR</name>
<dbReference type="Proteomes" id="UP001246690">
    <property type="component" value="Chromosome"/>
</dbReference>
<dbReference type="PANTHER" id="PTHR38096:SF1">
    <property type="entry name" value="ENTEROBACTIN SYNTHASE COMPONENT D"/>
    <property type="match status" value="1"/>
</dbReference>
<dbReference type="SUPFAM" id="SSF56214">
    <property type="entry name" value="4'-phosphopantetheinyl transferase"/>
    <property type="match status" value="1"/>
</dbReference>
<keyword evidence="6" id="KW-0808">Transferase</keyword>
<evidence type="ECO:0000256" key="6">
    <source>
        <dbReference type="ARBA" id="ARBA00022679"/>
    </source>
</evidence>
<evidence type="ECO:0000256" key="11">
    <source>
        <dbReference type="ARBA" id="ARBA00049191"/>
    </source>
</evidence>
<dbReference type="RefSeq" id="WP_309875798.1">
    <property type="nucleotide sequence ID" value="NZ_CP133838.1"/>
</dbReference>
<protein>
    <recommendedName>
        <fullName evidence="5">Enterobactin synthase component D</fullName>
    </recommendedName>
    <alternativeName>
        <fullName evidence="8">4'-phosphopantetheinyl transferase EntD</fullName>
    </alternativeName>
    <alternativeName>
        <fullName evidence="9">Enterochelin synthase D</fullName>
    </alternativeName>
</protein>
<sequence>MQIQASNFIFPGTTQRIFRIDFDASTLEPHDLLWLPHHPRLSHASKKRQAEHLAGRIAAREALRFHGVTDFVPGIGLHREPCWPPGFTGSITHSGNVAMATVVADDPLLRVGMGIDYEEIIAPAVAWDIYDGIIESAERELLAASPLPFNYALTLVFSAKESLFKALFRHVGRYFDFSAASICKIEQKHMILTLNQSLGPYQKDSKFKAVWKGNATQLITLIRFE</sequence>
<dbReference type="GO" id="GO:0047527">
    <property type="term" value="F:2,3-dihydroxybenzoate-serine ligase activity"/>
    <property type="evidence" value="ECO:0007669"/>
    <property type="project" value="UniProtKB-EC"/>
</dbReference>
<dbReference type="InterPro" id="IPR037143">
    <property type="entry name" value="4-PPantetheinyl_Trfase_dom_sf"/>
</dbReference>
<keyword evidence="14" id="KW-0436">Ligase</keyword>
<dbReference type="InterPro" id="IPR041354">
    <property type="entry name" value="4PPT_N"/>
</dbReference>
<evidence type="ECO:0000256" key="8">
    <source>
        <dbReference type="ARBA" id="ARBA00029894"/>
    </source>
</evidence>
<feature type="domain" description="4'-phosphopantetheinyl transferase" evidence="12">
    <location>
        <begin position="113"/>
        <end position="197"/>
    </location>
</feature>
<comment type="similarity">
    <text evidence="3">Belongs to the P-Pant transferase superfamily. EntD family.</text>
</comment>
<evidence type="ECO:0000259" key="12">
    <source>
        <dbReference type="Pfam" id="PF01648"/>
    </source>
</evidence>
<evidence type="ECO:0000256" key="2">
    <source>
        <dbReference type="ARBA" id="ARBA00004993"/>
    </source>
</evidence>
<keyword evidence="15" id="KW-1185">Reference proteome</keyword>
<evidence type="ECO:0000256" key="5">
    <source>
        <dbReference type="ARBA" id="ARBA00019087"/>
    </source>
</evidence>
<proteinExistence type="inferred from homology"/>
<dbReference type="InterPro" id="IPR003542">
    <property type="entry name" value="Enbac_synth_compD-like"/>
</dbReference>